<comment type="subunit">
    <text evidence="3">Dimerizes in the presence of ATP but not ADP; ATP-binding is required for double-stranded (ds)DNA-binding. Interacts with DnaA.</text>
</comment>
<sequence>MAKVIAVANQKGGVGKTALASNLSVGLAMNDKKVLVIDADPQGNLTSSLGIDNADELENTLASFIEREINEDPIDPAEYILHNDEGVDLMPCNIKLAGMDYMIMNALSREHLLDAFVSSVRDEYDYILIDCSPSLNLVTINVLTTADSVIIPVEASYLSMAGLQQLLASIGSTKRKLNRKLEVEGIVINKVNTRTNHEKDIIEKLREAYGSQIKVFDVMIPESVRAKECTAYGHSIYKHDPKCKVARAFEELTKEVLAYGC</sequence>
<keyword evidence="7" id="KW-1185">Reference proteome</keyword>
<dbReference type="OrthoDB" id="9815116at2"/>
<evidence type="ECO:0000313" key="7">
    <source>
        <dbReference type="Proteomes" id="UP000198838"/>
    </source>
</evidence>
<evidence type="ECO:0000256" key="4">
    <source>
        <dbReference type="ARBA" id="ARBA00071824"/>
    </source>
</evidence>
<protein>
    <recommendedName>
        <fullName evidence="4">Sporulation initiation inhibitor protein Soj</fullName>
    </recommendedName>
</protein>
<evidence type="ECO:0000313" key="6">
    <source>
        <dbReference type="EMBL" id="SFA94738.1"/>
    </source>
</evidence>
<feature type="domain" description="AAA" evidence="5">
    <location>
        <begin position="2"/>
        <end position="183"/>
    </location>
</feature>
<dbReference type="Pfam" id="PF13614">
    <property type="entry name" value="AAA_31"/>
    <property type="match status" value="1"/>
</dbReference>
<dbReference type="PIRSF" id="PIRSF009320">
    <property type="entry name" value="Nuc_binding_HP_1000"/>
    <property type="match status" value="1"/>
</dbReference>
<proteinExistence type="inferred from homology"/>
<dbReference type="AlphaFoldDB" id="A0A1I0X2X7"/>
<dbReference type="InterPro" id="IPR025669">
    <property type="entry name" value="AAA_dom"/>
</dbReference>
<dbReference type="CDD" id="cd02042">
    <property type="entry name" value="ParAB_family"/>
    <property type="match status" value="1"/>
</dbReference>
<dbReference type="PANTHER" id="PTHR13696">
    <property type="entry name" value="P-LOOP CONTAINING NUCLEOSIDE TRIPHOSPHATE HYDROLASE"/>
    <property type="match status" value="1"/>
</dbReference>
<comment type="catalytic activity">
    <reaction evidence="2">
        <text>ATP + H2O = ADP + phosphate + H(+)</text>
        <dbReference type="Rhea" id="RHEA:13065"/>
        <dbReference type="ChEBI" id="CHEBI:15377"/>
        <dbReference type="ChEBI" id="CHEBI:15378"/>
        <dbReference type="ChEBI" id="CHEBI:30616"/>
        <dbReference type="ChEBI" id="CHEBI:43474"/>
        <dbReference type="ChEBI" id="CHEBI:456216"/>
    </reaction>
</comment>
<dbReference type="FunFam" id="3.40.50.300:FF:000285">
    <property type="entry name" value="Sporulation initiation inhibitor Soj"/>
    <property type="match status" value="1"/>
</dbReference>
<dbReference type="InterPro" id="IPR027417">
    <property type="entry name" value="P-loop_NTPase"/>
</dbReference>
<comment type="similarity">
    <text evidence="1">Belongs to the ParA family.</text>
</comment>
<evidence type="ECO:0000259" key="5">
    <source>
        <dbReference type="Pfam" id="PF13614"/>
    </source>
</evidence>
<dbReference type="InterPro" id="IPR050678">
    <property type="entry name" value="DNA_Partitioning_ATPase"/>
</dbReference>
<evidence type="ECO:0000256" key="2">
    <source>
        <dbReference type="ARBA" id="ARBA00049360"/>
    </source>
</evidence>
<dbReference type="Gene3D" id="3.40.50.300">
    <property type="entry name" value="P-loop containing nucleotide triphosphate hydrolases"/>
    <property type="match status" value="1"/>
</dbReference>
<evidence type="ECO:0000256" key="3">
    <source>
        <dbReference type="ARBA" id="ARBA00062323"/>
    </source>
</evidence>
<accession>A0A1I0X2X7</accession>
<dbReference type="SUPFAM" id="SSF52540">
    <property type="entry name" value="P-loop containing nucleoside triphosphate hydrolases"/>
    <property type="match status" value="1"/>
</dbReference>
<organism evidence="6 7">
    <name type="scientific">Acetitomaculum ruminis DSM 5522</name>
    <dbReference type="NCBI Taxonomy" id="1120918"/>
    <lineage>
        <taxon>Bacteria</taxon>
        <taxon>Bacillati</taxon>
        <taxon>Bacillota</taxon>
        <taxon>Clostridia</taxon>
        <taxon>Lachnospirales</taxon>
        <taxon>Lachnospiraceae</taxon>
        <taxon>Acetitomaculum</taxon>
    </lineage>
</organism>
<dbReference type="Proteomes" id="UP000198838">
    <property type="component" value="Unassembled WGS sequence"/>
</dbReference>
<dbReference type="PANTHER" id="PTHR13696:SF99">
    <property type="entry name" value="COBYRINIC ACID AC-DIAMIDE SYNTHASE"/>
    <property type="match status" value="1"/>
</dbReference>
<dbReference type="EMBL" id="FOJY01000005">
    <property type="protein sequence ID" value="SFA94738.1"/>
    <property type="molecule type" value="Genomic_DNA"/>
</dbReference>
<reference evidence="6 7" key="1">
    <citation type="submission" date="2016-10" db="EMBL/GenBank/DDBJ databases">
        <authorList>
            <person name="de Groot N.N."/>
        </authorList>
    </citation>
    <scope>NUCLEOTIDE SEQUENCE [LARGE SCALE GENOMIC DNA]</scope>
    <source>
        <strain evidence="6 7">DSM 5522</strain>
    </source>
</reference>
<dbReference type="RefSeq" id="WP_026667042.1">
    <property type="nucleotide sequence ID" value="NZ_FOJY01000005.1"/>
</dbReference>
<dbReference type="STRING" id="1120918.SAMN05216249_105130"/>
<name>A0A1I0X2X7_9FIRM</name>
<evidence type="ECO:0000256" key="1">
    <source>
        <dbReference type="ARBA" id="ARBA00006976"/>
    </source>
</evidence>
<gene>
    <name evidence="6" type="ORF">SAMN05216249_105130</name>
</gene>